<gene>
    <name evidence="2" type="ORF">GCM10007173_35760</name>
</gene>
<name>A0ABQ2DX15_9MICC</name>
<dbReference type="EMBL" id="BMKX01000013">
    <property type="protein sequence ID" value="GGJ73635.1"/>
    <property type="molecule type" value="Genomic_DNA"/>
</dbReference>
<dbReference type="RefSeq" id="WP_188687399.1">
    <property type="nucleotide sequence ID" value="NZ_BMKX01000013.1"/>
</dbReference>
<keyword evidence="3" id="KW-1185">Reference proteome</keyword>
<protein>
    <submittedName>
        <fullName evidence="2">Uncharacterized protein</fullName>
    </submittedName>
</protein>
<evidence type="ECO:0000313" key="3">
    <source>
        <dbReference type="Proteomes" id="UP000606115"/>
    </source>
</evidence>
<reference evidence="3" key="1">
    <citation type="journal article" date="2019" name="Int. J. Syst. Evol. Microbiol.">
        <title>The Global Catalogue of Microorganisms (GCM) 10K type strain sequencing project: providing services to taxonomists for standard genome sequencing and annotation.</title>
        <authorList>
            <consortium name="The Broad Institute Genomics Platform"/>
            <consortium name="The Broad Institute Genome Sequencing Center for Infectious Disease"/>
            <person name="Wu L."/>
            <person name="Ma J."/>
        </authorList>
    </citation>
    <scope>NUCLEOTIDE SEQUENCE [LARGE SCALE GENOMIC DNA]</scope>
    <source>
        <strain evidence="3">CGMCC 1.3685</strain>
    </source>
</reference>
<dbReference type="GeneID" id="303305903"/>
<feature type="region of interest" description="Disordered" evidence="1">
    <location>
        <begin position="1"/>
        <end position="29"/>
    </location>
</feature>
<dbReference type="Proteomes" id="UP000606115">
    <property type="component" value="Unassembled WGS sequence"/>
</dbReference>
<accession>A0ABQ2DX15</accession>
<organism evidence="2 3">
    <name type="scientific">Glutamicibacter ardleyensis</name>
    <dbReference type="NCBI Taxonomy" id="225894"/>
    <lineage>
        <taxon>Bacteria</taxon>
        <taxon>Bacillati</taxon>
        <taxon>Actinomycetota</taxon>
        <taxon>Actinomycetes</taxon>
        <taxon>Micrococcales</taxon>
        <taxon>Micrococcaceae</taxon>
        <taxon>Glutamicibacter</taxon>
    </lineage>
</organism>
<proteinExistence type="predicted"/>
<evidence type="ECO:0000256" key="1">
    <source>
        <dbReference type="SAM" id="MobiDB-lite"/>
    </source>
</evidence>
<comment type="caution">
    <text evidence="2">The sequence shown here is derived from an EMBL/GenBank/DDBJ whole genome shotgun (WGS) entry which is preliminary data.</text>
</comment>
<sequence length="83" mass="9106">MTKRHGILGRARTQAGVVANKSKTNEPRKKTKIVKVSFSAENPANQAVTYYEAEAATYEEARDAARAKVPEGHQPLAIRVDRG</sequence>
<evidence type="ECO:0000313" key="2">
    <source>
        <dbReference type="EMBL" id="GGJ73635.1"/>
    </source>
</evidence>